<dbReference type="Gene3D" id="2.30.30.60">
    <property type="match status" value="1"/>
</dbReference>
<keyword evidence="2" id="KW-0472">Membrane</keyword>
<dbReference type="eggNOG" id="KOG4629">
    <property type="taxonomic scope" value="Eukaryota"/>
</dbReference>
<evidence type="ECO:0000313" key="4">
    <source>
        <dbReference type="EMBL" id="EED92036.1"/>
    </source>
</evidence>
<sequence>MEGDKSKGTPPPPPAPPPLPPSSQSPSSPFRKEYSPKGNLQFAAAGSRPPRPQIISQRAASGNNYYYTGSAQGQSTSSARQRTYSANNAYGNSPPRRESNQSLDSQQGATFPVHLRQPSLSHESIGFGSSARSGARYGDQSDANLILASLERPALEDAAESTLMDVLERRNHVSFDTGGSSSGSRHRRHVTYAETLPADIIPPGVRPLSAPSGEHRQQQLERPSLINRAASLGRSKRNLLRGSDGEITHSFTTSSVDAGNLGDYLGVESGGGVLPSSSFGDGEFGNATAGSTGSSASSQKQQYVQETTGGSPRRPALGSFGRVPSFTSRRNIHGGRHQRARSAAPTNADVFSGGGLGSGVVSEMSQSSISGASTLRERAMHVAMTMKQADPSSGMDESNFMNEGGLSDLINLVEAKRENEENSHGGSNGGGRSKDSNGRGSAGRRSSLSHSAGSRGGSLTQSAGGSSGLSSGRRGHRIHGKPFAGISGPLAFGNDKGFTSNIDMLFQVAEHVQDLCQIPEEEEDERDEVLSSEILRDSMRSRGSLHSHALASENANFLSQIANSHPDIPEPSSGDDDNQQFGEAGVNEQTPMLEKATNRRRIHTLRSRQSISSGRFKRVRLFVNYLRRQLKLFYQALDTTFVRKQLWAFFQYQVSCIIVPALAVATFFYYRLGNPTTPFLPTDATISWWILFTIRSYLTLQLAHVTEYFFVDVMAMRSPFSIQLIGPLATLYILNAKGWPFILTCWGIWSFILIRGTGSFYDHWGFFTDIEMLNDDNQGGGVVESDLYTDVLTSLIVAGVATSIKRTILALYLGKRVYTHYKPKLEKVMVDMLLLTEVAELSSAMDDFEFEKVEAASTEPKQSTKKSSMESYNQAIRSSTMVDFVQSRTPKGAVQDATSDSDEDSTGRNDGMTAEEIRKAPWNRLRTLSNSSADDIGDDAKHNATKSPVDPEFAEVNPSHTDTGIGDDFVAEDLPAFVQTNPPEVLNAFVEELPALDDTEPPVASVHEPVQGLLRHQASTTIKLKSLLDRWEEPVNKLDKEQDPTIHEILQFRKALSFLDDSHPFGLSFGPAFTRETCIKSSKSLYKRLLGFNPDSPVLHFDVIGVLAYDAEGNFDEQKAKGLVRLFRPDKTSQSLFVYHEQFDEVSLLAFVQSCDGVYKKLRYLRASVGNSTLIDHVLENIFNSVYFFFLGLVILSILHMSPWTLLMSLSTVMVSFAFALGPSAAKLIEGMMMIAIRRPFDLGDRISIGDAGDKPGEEDPGYRDTWIVEDCNLFTTTLRLTRTNELSSVNNGSLANCKIVNHGRSLNACVNLVLPMRIEVTHEQVQIVKSAIDQYVRDNPRVWSCLINFRILKVDPNIELIAYGIRVQHVKSWQDMLPILQARGDLQKFCTEIMMKLGIHFNNPAIVNDVFIKQFPLQISPEEVFAQPDQELND</sequence>
<protein>
    <recommendedName>
        <fullName evidence="3">Mechanosensitive ion channel MscS domain-containing protein</fullName>
    </recommendedName>
</protein>
<feature type="compositionally biased region" description="Polar residues" evidence="1">
    <location>
        <begin position="54"/>
        <end position="91"/>
    </location>
</feature>
<name>B8C2Z2_THAPS</name>
<feature type="region of interest" description="Disordered" evidence="1">
    <location>
        <begin position="284"/>
        <end position="349"/>
    </location>
</feature>
<gene>
    <name evidence="4" type="ORF">THAPSDRAFT_22753</name>
</gene>
<dbReference type="EMBL" id="CM000642">
    <property type="protein sequence ID" value="EED92036.1"/>
    <property type="molecule type" value="Genomic_DNA"/>
</dbReference>
<feature type="transmembrane region" description="Helical" evidence="2">
    <location>
        <begin position="1206"/>
        <end position="1229"/>
    </location>
</feature>
<evidence type="ECO:0000313" key="5">
    <source>
        <dbReference type="Proteomes" id="UP000001449"/>
    </source>
</evidence>
<keyword evidence="5" id="KW-1185">Reference proteome</keyword>
<feature type="region of interest" description="Disordered" evidence="1">
    <location>
        <begin position="418"/>
        <end position="490"/>
    </location>
</feature>
<dbReference type="Pfam" id="PF00924">
    <property type="entry name" value="MS_channel_2nd"/>
    <property type="match status" value="1"/>
</dbReference>
<dbReference type="InterPro" id="IPR023408">
    <property type="entry name" value="MscS_beta-dom_sf"/>
</dbReference>
<dbReference type="KEGG" id="tps:THAPSDRAFT_22753"/>
<feature type="transmembrane region" description="Helical" evidence="2">
    <location>
        <begin position="1182"/>
        <end position="1200"/>
    </location>
</feature>
<dbReference type="RefSeq" id="XP_002290284.1">
    <property type="nucleotide sequence ID" value="XM_002290248.1"/>
</dbReference>
<dbReference type="Proteomes" id="UP000001449">
    <property type="component" value="Chromosome 5"/>
</dbReference>
<dbReference type="HOGENOM" id="CLU_252236_0_0_1"/>
<proteinExistence type="predicted"/>
<feature type="region of interest" description="Disordered" evidence="1">
    <location>
        <begin position="1"/>
        <end position="135"/>
    </location>
</feature>
<feature type="region of interest" description="Disordered" evidence="1">
    <location>
        <begin position="888"/>
        <end position="955"/>
    </location>
</feature>
<dbReference type="GO" id="GO:0005262">
    <property type="term" value="F:calcium channel activity"/>
    <property type="evidence" value="ECO:0000318"/>
    <property type="project" value="GO_Central"/>
</dbReference>
<dbReference type="GO" id="GO:0070588">
    <property type="term" value="P:calcium ion transmembrane transport"/>
    <property type="evidence" value="ECO:0000318"/>
    <property type="project" value="GO_Central"/>
</dbReference>
<dbReference type="PaxDb" id="35128-Thaps22753"/>
<dbReference type="OMA" id="THEHITI"/>
<dbReference type="InParanoid" id="B8C2Z2"/>
<feature type="domain" description="Mechanosensitive ion channel MscS" evidence="3">
    <location>
        <begin position="1228"/>
        <end position="1304"/>
    </location>
</feature>
<feature type="compositionally biased region" description="Low complexity" evidence="1">
    <location>
        <begin position="443"/>
        <end position="472"/>
    </location>
</feature>
<reference evidence="4 5" key="1">
    <citation type="journal article" date="2004" name="Science">
        <title>The genome of the diatom Thalassiosira pseudonana: ecology, evolution, and metabolism.</title>
        <authorList>
            <person name="Armbrust E.V."/>
            <person name="Berges J.A."/>
            <person name="Bowler C."/>
            <person name="Green B.R."/>
            <person name="Martinez D."/>
            <person name="Putnam N.H."/>
            <person name="Zhou S."/>
            <person name="Allen A.E."/>
            <person name="Apt K.E."/>
            <person name="Bechner M."/>
            <person name="Brzezinski M.A."/>
            <person name="Chaal B.K."/>
            <person name="Chiovitti A."/>
            <person name="Davis A.K."/>
            <person name="Demarest M.S."/>
            <person name="Detter J.C."/>
            <person name="Glavina T."/>
            <person name="Goodstein D."/>
            <person name="Hadi M.Z."/>
            <person name="Hellsten U."/>
            <person name="Hildebrand M."/>
            <person name="Jenkins B.D."/>
            <person name="Jurka J."/>
            <person name="Kapitonov V.V."/>
            <person name="Kroger N."/>
            <person name="Lau W.W."/>
            <person name="Lane T.W."/>
            <person name="Larimer F.W."/>
            <person name="Lippmeier J.C."/>
            <person name="Lucas S."/>
            <person name="Medina M."/>
            <person name="Montsant A."/>
            <person name="Obornik M."/>
            <person name="Parker M.S."/>
            <person name="Palenik B."/>
            <person name="Pazour G.J."/>
            <person name="Richardson P.M."/>
            <person name="Rynearson T.A."/>
            <person name="Saito M.A."/>
            <person name="Schwartz D.C."/>
            <person name="Thamatrakoln K."/>
            <person name="Valentin K."/>
            <person name="Vardi A."/>
            <person name="Wilkerson F.P."/>
            <person name="Rokhsar D.S."/>
        </authorList>
    </citation>
    <scope>NUCLEOTIDE SEQUENCE [LARGE SCALE GENOMIC DNA]</scope>
    <source>
        <strain evidence="4 5">CCMP1335</strain>
    </source>
</reference>
<dbReference type="GeneID" id="7453181"/>
<feature type="compositionally biased region" description="Polar residues" evidence="1">
    <location>
        <begin position="100"/>
        <end position="109"/>
    </location>
</feature>
<evidence type="ECO:0000256" key="1">
    <source>
        <dbReference type="SAM" id="MobiDB-lite"/>
    </source>
</evidence>
<evidence type="ECO:0000259" key="3">
    <source>
        <dbReference type="Pfam" id="PF00924"/>
    </source>
</evidence>
<feature type="region of interest" description="Disordered" evidence="1">
    <location>
        <begin position="201"/>
        <end position="220"/>
    </location>
</feature>
<keyword evidence="2" id="KW-0812">Transmembrane</keyword>
<dbReference type="STRING" id="35128.B8C2Z2"/>
<dbReference type="InterPro" id="IPR006685">
    <property type="entry name" value="MscS_channel_2nd"/>
</dbReference>
<feature type="compositionally biased region" description="Pro residues" evidence="1">
    <location>
        <begin position="9"/>
        <end position="23"/>
    </location>
</feature>
<dbReference type="PANTHER" id="PTHR31323">
    <property type="entry name" value="MECHANOSENSITIVE ION CHANNEL PROTEIN MSY2"/>
    <property type="match status" value="1"/>
</dbReference>
<feature type="region of interest" description="Disordered" evidence="1">
    <location>
        <begin position="562"/>
        <end position="599"/>
    </location>
</feature>
<organism evidence="4 5">
    <name type="scientific">Thalassiosira pseudonana</name>
    <name type="common">Marine diatom</name>
    <name type="synonym">Cyclotella nana</name>
    <dbReference type="NCBI Taxonomy" id="35128"/>
    <lineage>
        <taxon>Eukaryota</taxon>
        <taxon>Sar</taxon>
        <taxon>Stramenopiles</taxon>
        <taxon>Ochrophyta</taxon>
        <taxon>Bacillariophyta</taxon>
        <taxon>Coscinodiscophyceae</taxon>
        <taxon>Thalassiosirophycidae</taxon>
        <taxon>Thalassiosirales</taxon>
        <taxon>Thalassiosiraceae</taxon>
        <taxon>Thalassiosira</taxon>
    </lineage>
</organism>
<keyword evidence="2" id="KW-1133">Transmembrane helix</keyword>
<feature type="compositionally biased region" description="Basic residues" evidence="1">
    <location>
        <begin position="330"/>
        <end position="340"/>
    </location>
</feature>
<feature type="compositionally biased region" description="Polar residues" evidence="1">
    <location>
        <begin position="299"/>
        <end position="310"/>
    </location>
</feature>
<dbReference type="GO" id="GO:0006874">
    <property type="term" value="P:intracellular calcium ion homeostasis"/>
    <property type="evidence" value="ECO:0000318"/>
    <property type="project" value="GO_Central"/>
</dbReference>
<accession>B8C2Z2</accession>
<reference evidence="4 5" key="2">
    <citation type="journal article" date="2008" name="Nature">
        <title>The Phaeodactylum genome reveals the evolutionary history of diatom genomes.</title>
        <authorList>
            <person name="Bowler C."/>
            <person name="Allen A.E."/>
            <person name="Badger J.H."/>
            <person name="Grimwood J."/>
            <person name="Jabbari K."/>
            <person name="Kuo A."/>
            <person name="Maheswari U."/>
            <person name="Martens C."/>
            <person name="Maumus F."/>
            <person name="Otillar R.P."/>
            <person name="Rayko E."/>
            <person name="Salamov A."/>
            <person name="Vandepoele K."/>
            <person name="Beszteri B."/>
            <person name="Gruber A."/>
            <person name="Heijde M."/>
            <person name="Katinka M."/>
            <person name="Mock T."/>
            <person name="Valentin K."/>
            <person name="Verret F."/>
            <person name="Berges J.A."/>
            <person name="Brownlee C."/>
            <person name="Cadoret J.P."/>
            <person name="Chiovitti A."/>
            <person name="Choi C.J."/>
            <person name="Coesel S."/>
            <person name="De Martino A."/>
            <person name="Detter J.C."/>
            <person name="Durkin C."/>
            <person name="Falciatore A."/>
            <person name="Fournet J."/>
            <person name="Haruta M."/>
            <person name="Huysman M.J."/>
            <person name="Jenkins B.D."/>
            <person name="Jiroutova K."/>
            <person name="Jorgensen R.E."/>
            <person name="Joubert Y."/>
            <person name="Kaplan A."/>
            <person name="Kroger N."/>
            <person name="Kroth P.G."/>
            <person name="La Roche J."/>
            <person name="Lindquist E."/>
            <person name="Lommer M."/>
            <person name="Martin-Jezequel V."/>
            <person name="Lopez P.J."/>
            <person name="Lucas S."/>
            <person name="Mangogna M."/>
            <person name="McGinnis K."/>
            <person name="Medlin L.K."/>
            <person name="Montsant A."/>
            <person name="Oudot-Le Secq M.P."/>
            <person name="Napoli C."/>
            <person name="Obornik M."/>
            <person name="Parker M.S."/>
            <person name="Petit J.L."/>
            <person name="Porcel B.M."/>
            <person name="Poulsen N."/>
            <person name="Robison M."/>
            <person name="Rychlewski L."/>
            <person name="Rynearson T.A."/>
            <person name="Schmutz J."/>
            <person name="Shapiro H."/>
            <person name="Siaut M."/>
            <person name="Stanley M."/>
            <person name="Sussman M.R."/>
            <person name="Taylor A.R."/>
            <person name="Vardi A."/>
            <person name="von Dassow P."/>
            <person name="Vyverman W."/>
            <person name="Willis A."/>
            <person name="Wyrwicz L.S."/>
            <person name="Rokhsar D.S."/>
            <person name="Weissenbach J."/>
            <person name="Armbrust E.V."/>
            <person name="Green B.R."/>
            <person name="Van de Peer Y."/>
            <person name="Grigoriev I.V."/>
        </authorList>
    </citation>
    <scope>NUCLEOTIDE SEQUENCE [LARGE SCALE GENOMIC DNA]</scope>
    <source>
        <strain evidence="4 5">CCMP1335</strain>
    </source>
</reference>
<evidence type="ECO:0000256" key="2">
    <source>
        <dbReference type="SAM" id="Phobius"/>
    </source>
</evidence>
<feature type="compositionally biased region" description="Low complexity" evidence="1">
    <location>
        <begin position="287"/>
        <end position="298"/>
    </location>
</feature>
<dbReference type="GO" id="GO:0016020">
    <property type="term" value="C:membrane"/>
    <property type="evidence" value="ECO:0007669"/>
    <property type="project" value="InterPro"/>
</dbReference>
<dbReference type="PANTHER" id="PTHR31323:SF1">
    <property type="entry name" value="MECHANOSENSITIVE ION CHANNEL PROTEIN"/>
    <property type="match status" value="1"/>
</dbReference>